<reference evidence="1 2" key="1">
    <citation type="submission" date="2024-05" db="EMBL/GenBank/DDBJ databases">
        <authorList>
            <person name="Wallberg A."/>
        </authorList>
    </citation>
    <scope>NUCLEOTIDE SEQUENCE [LARGE SCALE GENOMIC DNA]</scope>
</reference>
<evidence type="ECO:0000313" key="1">
    <source>
        <dbReference type="EMBL" id="CAL4158752.1"/>
    </source>
</evidence>
<feature type="non-terminal residue" evidence="1">
    <location>
        <position position="105"/>
    </location>
</feature>
<organism evidence="1 2">
    <name type="scientific">Meganyctiphanes norvegica</name>
    <name type="common">Northern krill</name>
    <name type="synonym">Thysanopoda norvegica</name>
    <dbReference type="NCBI Taxonomy" id="48144"/>
    <lineage>
        <taxon>Eukaryota</taxon>
        <taxon>Metazoa</taxon>
        <taxon>Ecdysozoa</taxon>
        <taxon>Arthropoda</taxon>
        <taxon>Crustacea</taxon>
        <taxon>Multicrustacea</taxon>
        <taxon>Malacostraca</taxon>
        <taxon>Eumalacostraca</taxon>
        <taxon>Eucarida</taxon>
        <taxon>Euphausiacea</taxon>
        <taxon>Euphausiidae</taxon>
        <taxon>Meganyctiphanes</taxon>
    </lineage>
</organism>
<feature type="non-terminal residue" evidence="1">
    <location>
        <position position="1"/>
    </location>
</feature>
<gene>
    <name evidence="1" type="ORF">MNOR_LOCUS32121</name>
</gene>
<comment type="caution">
    <text evidence="1">The sequence shown here is derived from an EMBL/GenBank/DDBJ whole genome shotgun (WGS) entry which is preliminary data.</text>
</comment>
<proteinExistence type="predicted"/>
<protein>
    <submittedName>
        <fullName evidence="1">Uncharacterized protein</fullName>
    </submittedName>
</protein>
<dbReference type="AlphaFoldDB" id="A0AAV2S1S4"/>
<evidence type="ECO:0000313" key="2">
    <source>
        <dbReference type="Proteomes" id="UP001497623"/>
    </source>
</evidence>
<dbReference type="EMBL" id="CAXKWB010042949">
    <property type="protein sequence ID" value="CAL4158752.1"/>
    <property type="molecule type" value="Genomic_DNA"/>
</dbReference>
<dbReference type="Proteomes" id="UP001497623">
    <property type="component" value="Unassembled WGS sequence"/>
</dbReference>
<accession>A0AAV2S1S4</accession>
<name>A0AAV2S1S4_MEGNR</name>
<sequence length="105" mass="11393">RSQVTLFRGSVQDLDNLPESIMNLSLSIGSDDQAASCAQGLSESARRFPYLDELRVHIVPGVNVSYLPPLPSGRCQSSLFLSGVGALQLQWASDAARKLRPRGHD</sequence>
<keyword evidence="2" id="KW-1185">Reference proteome</keyword>